<dbReference type="Pfam" id="PF13188">
    <property type="entry name" value="PAS_8"/>
    <property type="match status" value="1"/>
</dbReference>
<dbReference type="Gene3D" id="1.10.8.60">
    <property type="match status" value="1"/>
</dbReference>
<dbReference type="PROSITE" id="PS00676">
    <property type="entry name" value="SIGMA54_INTERACT_2"/>
    <property type="match status" value="1"/>
</dbReference>
<proteinExistence type="predicted"/>
<feature type="domain" description="Sigma-54 factor interaction" evidence="5">
    <location>
        <begin position="278"/>
        <end position="508"/>
    </location>
</feature>
<dbReference type="SUPFAM" id="SSF52540">
    <property type="entry name" value="P-loop containing nucleoside triphosphate hydrolases"/>
    <property type="match status" value="1"/>
</dbReference>
<dbReference type="Gene3D" id="3.30.450.40">
    <property type="match status" value="1"/>
</dbReference>
<dbReference type="SMART" id="SM00382">
    <property type="entry name" value="AAA"/>
    <property type="match status" value="1"/>
</dbReference>
<dbReference type="GO" id="GO:0043565">
    <property type="term" value="F:sequence-specific DNA binding"/>
    <property type="evidence" value="ECO:0007669"/>
    <property type="project" value="InterPro"/>
</dbReference>
<dbReference type="Gene3D" id="3.40.50.300">
    <property type="entry name" value="P-loop containing nucleotide triphosphate hydrolases"/>
    <property type="match status" value="1"/>
</dbReference>
<dbReference type="CDD" id="cd00009">
    <property type="entry name" value="AAA"/>
    <property type="match status" value="1"/>
</dbReference>
<evidence type="ECO:0000256" key="3">
    <source>
        <dbReference type="ARBA" id="ARBA00023015"/>
    </source>
</evidence>
<protein>
    <submittedName>
        <fullName evidence="7">PAS domain S-box-containing protein</fullName>
    </submittedName>
</protein>
<dbReference type="InterPro" id="IPR035965">
    <property type="entry name" value="PAS-like_dom_sf"/>
</dbReference>
<dbReference type="Pfam" id="PF02954">
    <property type="entry name" value="HTH_8"/>
    <property type="match status" value="1"/>
</dbReference>
<accession>A0A1M6BQL5</accession>
<evidence type="ECO:0000256" key="4">
    <source>
        <dbReference type="ARBA" id="ARBA00023163"/>
    </source>
</evidence>
<dbReference type="AlphaFoldDB" id="A0A1M6BQL5"/>
<evidence type="ECO:0000313" key="8">
    <source>
        <dbReference type="Proteomes" id="UP000184052"/>
    </source>
</evidence>
<dbReference type="Proteomes" id="UP000184052">
    <property type="component" value="Unassembled WGS sequence"/>
</dbReference>
<dbReference type="RefSeq" id="WP_073046454.1">
    <property type="nucleotide sequence ID" value="NZ_FQZL01000005.1"/>
</dbReference>
<evidence type="ECO:0000256" key="2">
    <source>
        <dbReference type="ARBA" id="ARBA00022840"/>
    </source>
</evidence>
<dbReference type="SUPFAM" id="SSF46689">
    <property type="entry name" value="Homeodomain-like"/>
    <property type="match status" value="1"/>
</dbReference>
<sequence>MLKLSTIGNYVKQTATILSSVLDMDVLICDNELLIIADSSEINNCENSCLNPDSILTKVMESGQSVILESRDEYYGCQKCSSREICDVESIVGVPIVFEGTTIGSIGVYADTPDRKRNLLDKQDYFIKFINRMCDLMIGKLVDESRNREINILRKRLMAIMDTMADAVAAVDKDGRFIYSNYRFKELVGSDYHEDSTIYEYIANKEVEKSIVKSNDIKNKEVYLKSSGEEIFCLLSTKPIEFEDEIIGTVFTVKSMVDVYREVNDLSIVDLPTSFDDILGNSESMVSLKENAKQIADSSSTVLIQGESGTGKELLARAIHNFGEYRNKPFIAVNCAAIPDNLLESELFGYEEGAFSGARKGGKLGKFQLAHEGTIFLDEIGEMPLHLQPKILRVLQEKEIEKLGGTGTIPINVRVIAATNKNLEELIKEGKYREDLFYRLNVIPFKMIPLRERKEDIPLLLEYFLHKYNDTLGKSIKGYTMEAEKTLTNYKWKGNVRELQNVVEYMVNMSSEEYLIYENIPLNVREHMESGKREEVEIPKLDDVLKELIQKAIGVYGDTVEGKTLAAKALGISRATLYRKLKE</sequence>
<dbReference type="PROSITE" id="PS50112">
    <property type="entry name" value="PAS"/>
    <property type="match status" value="1"/>
</dbReference>
<dbReference type="Pfam" id="PF25601">
    <property type="entry name" value="AAA_lid_14"/>
    <property type="match status" value="1"/>
</dbReference>
<dbReference type="InterPro" id="IPR025662">
    <property type="entry name" value="Sigma_54_int_dom_ATP-bd_1"/>
</dbReference>
<evidence type="ECO:0000256" key="1">
    <source>
        <dbReference type="ARBA" id="ARBA00022741"/>
    </source>
</evidence>
<dbReference type="Pfam" id="PF00158">
    <property type="entry name" value="Sigma54_activat"/>
    <property type="match status" value="1"/>
</dbReference>
<keyword evidence="8" id="KW-1185">Reference proteome</keyword>
<organism evidence="7 8">
    <name type="scientific">Dethiosulfatibacter aminovorans DSM 17477</name>
    <dbReference type="NCBI Taxonomy" id="1121476"/>
    <lineage>
        <taxon>Bacteria</taxon>
        <taxon>Bacillati</taxon>
        <taxon>Bacillota</taxon>
        <taxon>Tissierellia</taxon>
        <taxon>Dethiosulfatibacter</taxon>
    </lineage>
</organism>
<dbReference type="InterPro" id="IPR009057">
    <property type="entry name" value="Homeodomain-like_sf"/>
</dbReference>
<evidence type="ECO:0000259" key="5">
    <source>
        <dbReference type="PROSITE" id="PS50045"/>
    </source>
</evidence>
<dbReference type="InterPro" id="IPR027417">
    <property type="entry name" value="P-loop_NTPase"/>
</dbReference>
<dbReference type="PANTHER" id="PTHR32071">
    <property type="entry name" value="TRANSCRIPTIONAL REGULATORY PROTEIN"/>
    <property type="match status" value="1"/>
</dbReference>
<dbReference type="InterPro" id="IPR002078">
    <property type="entry name" value="Sigma_54_int"/>
</dbReference>
<dbReference type="EMBL" id="FQZL01000005">
    <property type="protein sequence ID" value="SHI51007.1"/>
    <property type="molecule type" value="Genomic_DNA"/>
</dbReference>
<dbReference type="PANTHER" id="PTHR32071:SF57">
    <property type="entry name" value="C4-DICARBOXYLATE TRANSPORT TRANSCRIPTIONAL REGULATORY PROTEIN DCTD"/>
    <property type="match status" value="1"/>
</dbReference>
<keyword evidence="4" id="KW-0804">Transcription</keyword>
<dbReference type="InterPro" id="IPR029016">
    <property type="entry name" value="GAF-like_dom_sf"/>
</dbReference>
<dbReference type="GO" id="GO:0006355">
    <property type="term" value="P:regulation of DNA-templated transcription"/>
    <property type="evidence" value="ECO:0007669"/>
    <property type="project" value="InterPro"/>
</dbReference>
<dbReference type="PROSITE" id="PS00675">
    <property type="entry name" value="SIGMA54_INTERACT_1"/>
    <property type="match status" value="1"/>
</dbReference>
<evidence type="ECO:0000259" key="6">
    <source>
        <dbReference type="PROSITE" id="PS50112"/>
    </source>
</evidence>
<dbReference type="InterPro" id="IPR025943">
    <property type="entry name" value="Sigma_54_int_dom_ATP-bd_2"/>
</dbReference>
<dbReference type="InterPro" id="IPR058031">
    <property type="entry name" value="AAA_lid_NorR"/>
</dbReference>
<dbReference type="InterPro" id="IPR003593">
    <property type="entry name" value="AAA+_ATPase"/>
</dbReference>
<gene>
    <name evidence="7" type="ORF">SAMN02745751_00438</name>
</gene>
<dbReference type="PROSITE" id="PS50045">
    <property type="entry name" value="SIGMA54_INTERACT_4"/>
    <property type="match status" value="1"/>
</dbReference>
<dbReference type="GO" id="GO:0005524">
    <property type="term" value="F:ATP binding"/>
    <property type="evidence" value="ECO:0007669"/>
    <property type="project" value="UniProtKB-KW"/>
</dbReference>
<feature type="domain" description="PAS" evidence="6">
    <location>
        <begin position="153"/>
        <end position="194"/>
    </location>
</feature>
<dbReference type="InterPro" id="IPR002197">
    <property type="entry name" value="HTH_Fis"/>
</dbReference>
<dbReference type="Gene3D" id="3.30.450.20">
    <property type="entry name" value="PAS domain"/>
    <property type="match status" value="1"/>
</dbReference>
<dbReference type="SUPFAM" id="SSF55785">
    <property type="entry name" value="PYP-like sensor domain (PAS domain)"/>
    <property type="match status" value="1"/>
</dbReference>
<name>A0A1M6BQL5_9FIRM</name>
<dbReference type="FunFam" id="3.40.50.300:FF:000006">
    <property type="entry name" value="DNA-binding transcriptional regulator NtrC"/>
    <property type="match status" value="1"/>
</dbReference>
<dbReference type="InterPro" id="IPR000014">
    <property type="entry name" value="PAS"/>
</dbReference>
<keyword evidence="1" id="KW-0547">Nucleotide-binding</keyword>
<evidence type="ECO:0000313" key="7">
    <source>
        <dbReference type="EMBL" id="SHI51007.1"/>
    </source>
</evidence>
<reference evidence="7 8" key="1">
    <citation type="submission" date="2016-11" db="EMBL/GenBank/DDBJ databases">
        <authorList>
            <person name="Jaros S."/>
            <person name="Januszkiewicz K."/>
            <person name="Wedrychowicz H."/>
        </authorList>
    </citation>
    <scope>NUCLEOTIDE SEQUENCE [LARGE SCALE GENOMIC DNA]</scope>
    <source>
        <strain evidence="7 8">DSM 17477</strain>
    </source>
</reference>
<keyword evidence="2" id="KW-0067">ATP-binding</keyword>
<dbReference type="Gene3D" id="1.10.10.60">
    <property type="entry name" value="Homeodomain-like"/>
    <property type="match status" value="1"/>
</dbReference>
<dbReference type="STRING" id="1121476.SAMN02745751_00438"/>
<keyword evidence="3" id="KW-0805">Transcription regulation</keyword>